<dbReference type="AlphaFoldDB" id="H3NKM5"/>
<evidence type="ECO:0000256" key="1">
    <source>
        <dbReference type="SAM" id="MobiDB-lite"/>
    </source>
</evidence>
<feature type="region of interest" description="Disordered" evidence="1">
    <location>
        <begin position="393"/>
        <end position="419"/>
    </location>
</feature>
<feature type="region of interest" description="Disordered" evidence="1">
    <location>
        <begin position="581"/>
        <end position="660"/>
    </location>
</feature>
<name>H3NKM5_9LACT</name>
<feature type="compositionally biased region" description="Basic and acidic residues" evidence="1">
    <location>
        <begin position="604"/>
        <end position="626"/>
    </location>
</feature>
<protein>
    <submittedName>
        <fullName evidence="2">Histidine triad protein</fullName>
    </submittedName>
</protein>
<proteinExistence type="predicted"/>
<dbReference type="Gene3D" id="3.10.50.90">
    <property type="match status" value="5"/>
</dbReference>
<organism evidence="2 3">
    <name type="scientific">Facklamia languida CCUG 37842</name>
    <dbReference type="NCBI Taxonomy" id="883113"/>
    <lineage>
        <taxon>Bacteria</taxon>
        <taxon>Bacillati</taxon>
        <taxon>Bacillota</taxon>
        <taxon>Bacilli</taxon>
        <taxon>Lactobacillales</taxon>
        <taxon>Aerococcaceae</taxon>
        <taxon>Facklamia</taxon>
    </lineage>
</organism>
<dbReference type="EMBL" id="AGEG01000015">
    <property type="protein sequence ID" value="EHR36408.1"/>
    <property type="molecule type" value="Genomic_DNA"/>
</dbReference>
<keyword evidence="3" id="KW-1185">Reference proteome</keyword>
<dbReference type="HOGENOM" id="CLU_278584_0_0_9"/>
<dbReference type="STRING" id="883113.HMPREF9708_01414"/>
<feature type="compositionally biased region" description="Low complexity" evidence="1">
    <location>
        <begin position="1122"/>
        <end position="1134"/>
    </location>
</feature>
<feature type="region of interest" description="Disordered" evidence="1">
    <location>
        <begin position="1042"/>
        <end position="1134"/>
    </location>
</feature>
<dbReference type="InterPro" id="IPR037228">
    <property type="entry name" value="PhtA_dom_sf"/>
</dbReference>
<dbReference type="PATRIC" id="fig|883113.3.peg.1414"/>
<feature type="region of interest" description="Disordered" evidence="1">
    <location>
        <begin position="309"/>
        <end position="336"/>
    </location>
</feature>
<comment type="caution">
    <text evidence="2">The sequence shown here is derived from an EMBL/GenBank/DDBJ whole genome shotgun (WGS) entry which is preliminary data.</text>
</comment>
<dbReference type="Pfam" id="PF04270">
    <property type="entry name" value="Strep_his_triad"/>
    <property type="match status" value="7"/>
</dbReference>
<feature type="compositionally biased region" description="Acidic residues" evidence="1">
    <location>
        <begin position="1072"/>
        <end position="1083"/>
    </location>
</feature>
<gene>
    <name evidence="2" type="ORF">HMPREF9708_01414</name>
</gene>
<feature type="compositionally biased region" description="Polar residues" evidence="1">
    <location>
        <begin position="581"/>
        <end position="590"/>
    </location>
</feature>
<feature type="region of interest" description="Disordered" evidence="1">
    <location>
        <begin position="472"/>
        <end position="511"/>
    </location>
</feature>
<dbReference type="InterPro" id="IPR006270">
    <property type="entry name" value="Strep_his_triad_rpt"/>
</dbReference>
<reference evidence="2 3" key="1">
    <citation type="submission" date="2012-01" db="EMBL/GenBank/DDBJ databases">
        <title>The Genome Sequence of Facklamia languida CCUG 37842.</title>
        <authorList>
            <consortium name="The Broad Institute Genome Sequencing Platform"/>
            <person name="Earl A."/>
            <person name="Ward D."/>
            <person name="Feldgarden M."/>
            <person name="Gevers D."/>
            <person name="Huys G."/>
            <person name="Young S.K."/>
            <person name="Zeng Q."/>
            <person name="Gargeya S."/>
            <person name="Fitzgerald M."/>
            <person name="Haas B."/>
            <person name="Abouelleil A."/>
            <person name="Alvarado L."/>
            <person name="Arachchi H.M."/>
            <person name="Berlin A."/>
            <person name="Chapman S.B."/>
            <person name="Gearin G."/>
            <person name="Goldberg J."/>
            <person name="Griggs A."/>
            <person name="Gujja S."/>
            <person name="Hansen M."/>
            <person name="Heiman D."/>
            <person name="Howarth C."/>
            <person name="Larimer J."/>
            <person name="Lui A."/>
            <person name="MacDonald P.J.P."/>
            <person name="McCowen C."/>
            <person name="Montmayeur A."/>
            <person name="Murphy C."/>
            <person name="Neiman D."/>
            <person name="Pearson M."/>
            <person name="Priest M."/>
            <person name="Roberts A."/>
            <person name="Saif S."/>
            <person name="Shea T."/>
            <person name="Sisk P."/>
            <person name="Stolte C."/>
            <person name="Sykes S."/>
            <person name="Wortman J."/>
            <person name="Nusbaum C."/>
            <person name="Birren B."/>
        </authorList>
    </citation>
    <scope>NUCLEOTIDE SEQUENCE [LARGE SCALE GENOMIC DNA]</scope>
    <source>
        <strain evidence="2 3">CCUG 37842</strain>
    </source>
</reference>
<dbReference type="InterPro" id="IPR023832">
    <property type="entry name" value="His_triad_protein"/>
</dbReference>
<feature type="compositionally biased region" description="Acidic residues" evidence="1">
    <location>
        <begin position="1091"/>
        <end position="1101"/>
    </location>
</feature>
<dbReference type="eggNOG" id="COG4886">
    <property type="taxonomic scope" value="Bacteria"/>
</dbReference>
<dbReference type="OrthoDB" id="3264350at2"/>
<evidence type="ECO:0000313" key="3">
    <source>
        <dbReference type="Proteomes" id="UP000006190"/>
    </source>
</evidence>
<dbReference type="Proteomes" id="UP000006190">
    <property type="component" value="Unassembled WGS sequence"/>
</dbReference>
<accession>H3NKM5</accession>
<dbReference type="SUPFAM" id="SSF142887">
    <property type="entry name" value="PhtA domain-like"/>
    <property type="match status" value="5"/>
</dbReference>
<feature type="compositionally biased region" description="Polar residues" evidence="1">
    <location>
        <begin position="492"/>
        <end position="511"/>
    </location>
</feature>
<dbReference type="NCBIfam" id="TIGR01363">
    <property type="entry name" value="strep_his_triad"/>
    <property type="match status" value="4"/>
</dbReference>
<evidence type="ECO:0000313" key="2">
    <source>
        <dbReference type="EMBL" id="EHR36408.1"/>
    </source>
</evidence>
<sequence length="1134" mass="126518">MKENHKKWLTLILSSSLVLGGAVVLPHQVAAQIDYVDSQVDEDQADAADQEDKEVIEDTQGMSQEDVNQAEGLSSEQIVVVVKEEGYITSHGDHYHYYNGPVPENSIYSEEIVAPEGYQFDEADVVYEIDQGYVVEVDGQYYIYSELGKDHPGYRTIQEIFLQSNGVHPEDAHQIIKLKEEYDLPEDSEIYYELERDLDTLLKDLQQDQPDEDLQPVLTYLTEQDYVALIGMDLYVLPGLPDDTIAISDLFVAPEDYEFNPDDQVMDWGNYKVVDIEGKHYLYHEEGIDSQDLTTIKKMVEKSHQAFLAHGKEKSDKKGTSATSVRHESGSRDQKGRYMTDDGYVFSPYDVLKDLGNGYIVPHGDHYHFIPKSDLSAGEIAIADSVLRSGKTHSALAGSQSTGHSNKNRQEGSQVGGRYTTDDGYVFTVESIVSADDFGLVAKHHEHFHYVPFKDLNAQELKAAKDYIRQHLGQQASDSSHEPSPKPKQPKPGNSTGTEETQPDTSRPGSDYQSLLAQLYALPLSQRHVERDGLVFDPDQIIKATRIGGQLAYRVPHGDHEHVILASDLSPLEAKLAQMKVNGQVSSSPSPADDPGQGANPTEPGKKPSKDDQPSQEDPKDPDQTKPAETGDFTPLDQRQGKPNSQIVYSPQEIAEAKRQGRYTTSDGYIFDAADISDYDGSGFTIPHMDHIHYVAKEDLNPQELKAALDFWQAKQGQPIDESENDHKDQVNKDFDPTTVIERTTQNGQVGYRYRSQGQEQFVAQKDLNQQKIAFAELQLNINQNYQYQYPIAPVGPGELEPGLYVPLSQLKFHAGSATYDTGSSFVIPHIDHIHIVRYEDISKEQIATIKYLMQHPQYRPKPWTSEGHDEEEETGEIRYVPNVTPLEDRAQLKNWQIIHSAEEVNAALAKGLYANDEGYIFDLSDLEDPATLVYPDGTFSIPKPAGSSYLALSLNQLPSHLQGPAKEILAKRQAAADKEKDQEPGVSQEQLIDFLMDHYQVERSAIRFQILDQTFQILLNDGQEIRLTQQEVLDAYQGKTQLPDRPQAESEPSSAATPDEEAESEPTSAETPDEQAGEDLAPESDHAEPAEELETSEEAADPAQDTDSLEGEDQATPDMPATAEETTEETAVN</sequence>